<protein>
    <recommendedName>
        <fullName evidence="3">ATPase</fullName>
    </recommendedName>
</protein>
<gene>
    <name evidence="1" type="ORF">GCM10010430_37770</name>
</gene>
<dbReference type="RefSeq" id="WP_344637594.1">
    <property type="nucleotide sequence ID" value="NZ_BAAATR010000016.1"/>
</dbReference>
<dbReference type="Proteomes" id="UP001500305">
    <property type="component" value="Unassembled WGS sequence"/>
</dbReference>
<comment type="caution">
    <text evidence="1">The sequence shown here is derived from an EMBL/GenBank/DDBJ whole genome shotgun (WGS) entry which is preliminary data.</text>
</comment>
<dbReference type="InterPro" id="IPR023393">
    <property type="entry name" value="START-like_dom_sf"/>
</dbReference>
<name>A0ABP5R4E9_9ACTN</name>
<keyword evidence="2" id="KW-1185">Reference proteome</keyword>
<reference evidence="2" key="1">
    <citation type="journal article" date="2019" name="Int. J. Syst. Evol. Microbiol.">
        <title>The Global Catalogue of Microorganisms (GCM) 10K type strain sequencing project: providing services to taxonomists for standard genome sequencing and annotation.</title>
        <authorList>
            <consortium name="The Broad Institute Genomics Platform"/>
            <consortium name="The Broad Institute Genome Sequencing Center for Infectious Disease"/>
            <person name="Wu L."/>
            <person name="Ma J."/>
        </authorList>
    </citation>
    <scope>NUCLEOTIDE SEQUENCE [LARGE SCALE GENOMIC DNA]</scope>
    <source>
        <strain evidence="2">JCM 7356</strain>
    </source>
</reference>
<dbReference type="SUPFAM" id="SSF55961">
    <property type="entry name" value="Bet v1-like"/>
    <property type="match status" value="1"/>
</dbReference>
<organism evidence="1 2">
    <name type="scientific">Kitasatospora cystarginea</name>
    <dbReference type="NCBI Taxonomy" id="58350"/>
    <lineage>
        <taxon>Bacteria</taxon>
        <taxon>Bacillati</taxon>
        <taxon>Actinomycetota</taxon>
        <taxon>Actinomycetes</taxon>
        <taxon>Kitasatosporales</taxon>
        <taxon>Streptomycetaceae</taxon>
        <taxon>Kitasatospora</taxon>
    </lineage>
</organism>
<accession>A0ABP5R4E9</accession>
<sequence>MAQEFRVRREQELAAAPDQVWHAVATAGGNLGWLYPMEIEPHIGGKVSRGDGTVVAWEPPHHFAVRVTRDDGFSNTLSYQIEPADGVTSRLRMGIHWVHEGVVDDGWDTRADAAEKHVDFYQHSLAEYLTHFAGRPAVYVKADRPGPSADPAEFAALRRRLGLADGKAVGDRLSLTLPGRDGGPVDVIVDYLTRDFIGLRGPDALYRFFDGSSWNWPIWLGHHLFAKDTDEEQTVQAWTAWLNDAPS</sequence>
<proteinExistence type="predicted"/>
<evidence type="ECO:0000313" key="2">
    <source>
        <dbReference type="Proteomes" id="UP001500305"/>
    </source>
</evidence>
<evidence type="ECO:0000313" key="1">
    <source>
        <dbReference type="EMBL" id="GAA2251243.1"/>
    </source>
</evidence>
<dbReference type="EMBL" id="BAAATR010000016">
    <property type="protein sequence ID" value="GAA2251243.1"/>
    <property type="molecule type" value="Genomic_DNA"/>
</dbReference>
<dbReference type="Gene3D" id="3.30.530.20">
    <property type="match status" value="1"/>
</dbReference>
<evidence type="ECO:0008006" key="3">
    <source>
        <dbReference type="Google" id="ProtNLM"/>
    </source>
</evidence>